<dbReference type="InterPro" id="IPR051947">
    <property type="entry name" value="Sentrin-specific_protease"/>
</dbReference>
<feature type="region of interest" description="Disordered" evidence="6">
    <location>
        <begin position="747"/>
        <end position="798"/>
    </location>
</feature>
<evidence type="ECO:0000256" key="1">
    <source>
        <dbReference type="ARBA" id="ARBA00005234"/>
    </source>
</evidence>
<evidence type="ECO:0000256" key="5">
    <source>
        <dbReference type="ARBA" id="ARBA00022801"/>
    </source>
</evidence>
<feature type="region of interest" description="Disordered" evidence="6">
    <location>
        <begin position="251"/>
        <end position="381"/>
    </location>
</feature>
<feature type="region of interest" description="Disordered" evidence="6">
    <location>
        <begin position="700"/>
        <end position="735"/>
    </location>
</feature>
<dbReference type="OrthoDB" id="442460at2759"/>
<feature type="region of interest" description="Disordered" evidence="6">
    <location>
        <begin position="1"/>
        <end position="200"/>
    </location>
</feature>
<feature type="compositionally biased region" description="Polar residues" evidence="6">
    <location>
        <begin position="1310"/>
        <end position="1323"/>
    </location>
</feature>
<dbReference type="PANTHER" id="PTHR46896">
    <property type="entry name" value="SENTRIN-SPECIFIC PROTEASE"/>
    <property type="match status" value="1"/>
</dbReference>
<feature type="region of interest" description="Disordered" evidence="6">
    <location>
        <begin position="1213"/>
        <end position="1378"/>
    </location>
</feature>
<feature type="compositionally biased region" description="Basic and acidic residues" evidence="6">
    <location>
        <begin position="146"/>
        <end position="161"/>
    </location>
</feature>
<comment type="similarity">
    <text evidence="1">Belongs to the peptidase C48 family.</text>
</comment>
<keyword evidence="8" id="KW-1185">Reference proteome</keyword>
<feature type="compositionally biased region" description="Acidic residues" evidence="6">
    <location>
        <begin position="784"/>
        <end position="794"/>
    </location>
</feature>
<dbReference type="Proteomes" id="UP000322225">
    <property type="component" value="Chromosome 12"/>
</dbReference>
<evidence type="ECO:0000256" key="3">
    <source>
        <dbReference type="ARBA" id="ARBA00022670"/>
    </source>
</evidence>
<gene>
    <name evidence="7" type="ORF">CI109_106596</name>
</gene>
<dbReference type="InterPro" id="IPR003653">
    <property type="entry name" value="Peptidase_C48_C"/>
</dbReference>
<sequence length="1378" mass="151438">MESRNSYNIAPFFVRQTKGESMGSVPSHKKDGGGDRKTTAVEDSSDDMEDVIQVEDTPSRTPTRTRETAKRAVPRIRSLNRANGPQTPYRPGLNTMKGKSTRNEPPKVISPNTVYPKPGESSRTRLQDQRPPLAPSVSSSRQPLRITREAVHPTVDPHDTIPHSTSSPRLPQRVAAASGSRTNKRDRQEPIPVVDMSHEDERLMTLQERISGTRSLSPIKPLSNIQDNHDQIGSTMQSNHFKTDYPELVESDRIGARRKGKGREGLPLHGTHEPTHGAEVKQIGQAESPNDPHQEVHQSNGRSIAVEEEIEVVERPGASSHRKRARPFSLPSIDNGHSYSGVATIAGLRSSRAMKGRDGHTPATPYPDKKGHQHSTKSSPLKAMGGAIVPSSLPQQNTAEIERAWIAPNNIPYVDNFLPRSPRCTSVQLFVELQPSAESARFLYNMRNLVVNKVKLEVLEDTACAALRESCNSQIGDTRTRAARQRASHREGALARPRSPASGDTSLRTKEDSPPIANKGKGKAKQEEDSNQTKLKFNAAPRRSSRISGSKGPDDADTDAPQIVVPRQPAVDKNELYFPYPPAGKADVNITHGDAQRLQEGEFLNDTLLEFGLRYVMDQLDEEMRQNVHLFNSFFYDKLSNKSKKSKPTESSWSAYDSVKKWTKGKDVFSKSFVVVPINENYHWYLAVIVNPGAVLQRSSRMNRGSPGPLPRLDSGDLVPNGVADHIGNEGLQAPASNHEIVDKKIETQNASSQISTRDLTPVDTSDDGIGNPDASMMSRDELDCIGDDSEPEMDVTSTADMQDVEGAVEDMSLDEKGNEPEDDDDEVIGPGQPIVTPTMMAAQSQKEIFLNGQRISDDSKALKKNTQPKPDVEIIDDNHYKGTWIITFDSLGGSHKSVGRTLNLWLQYEARDKRGVDIAAKAAEYWEGRVPQQPNFYDCGLYVVHYAQQLLMQPFEVLRFIQRRPPTLTAPERAEYDIHLAAAWRAGATSNLRGQWIDAMALLASRYTDSRDSKKDVAKETSTASQAESDAPISQPLPMIGNGENIAAALRGSASPRISESRASHLFQPSAEVNIIPLDISGDGVHSMDLSPLNANHSGIPAITPNGRSAIPPGIVHRTRSHFDLTDMVEPVAMDEPVMSQDQPSYCATSAAGRDMSVDSQDVDELRSNKDIPTSPPSSPLAQNDEDMTRIPLATPLRNRSLSPVQRRNASLTLPTAGDGGDSPFSFFGQLLPGKSGSSTHRDRPPSTSGPIIPFSSQEPHSSTSRATNTVLTDDTVGAVHSEEEEEEEQERIEDRRPVQPATAWDPLNSKSPVKFTQSLNRYGSKGHHTKKRENRKARDDIEQHKRLKTSARGRAGQRSGAGATPHEAIEIPSDED</sequence>
<feature type="compositionally biased region" description="Acidic residues" evidence="6">
    <location>
        <begin position="1284"/>
        <end position="1293"/>
    </location>
</feature>
<feature type="compositionally biased region" description="Polar residues" evidence="6">
    <location>
        <begin position="1247"/>
        <end position="1274"/>
    </location>
</feature>
<dbReference type="SUPFAM" id="SSF54001">
    <property type="entry name" value="Cysteine proteinases"/>
    <property type="match status" value="1"/>
</dbReference>
<dbReference type="RefSeq" id="XP_031861949.1">
    <property type="nucleotide sequence ID" value="XM_032003951.1"/>
</dbReference>
<evidence type="ECO:0000313" key="8">
    <source>
        <dbReference type="Proteomes" id="UP000322225"/>
    </source>
</evidence>
<feature type="region of interest" description="Disordered" evidence="6">
    <location>
        <begin position="1152"/>
        <end position="1188"/>
    </location>
</feature>
<reference evidence="7" key="1">
    <citation type="submission" date="2017-08" db="EMBL/GenBank/DDBJ databases">
        <authorList>
            <person name="Cuomo C."/>
            <person name="Billmyre B."/>
            <person name="Heitman J."/>
        </authorList>
    </citation>
    <scope>NUCLEOTIDE SEQUENCE</scope>
    <source>
        <strain evidence="7">CBS 12478</strain>
    </source>
</reference>
<evidence type="ECO:0000256" key="6">
    <source>
        <dbReference type="SAM" id="MobiDB-lite"/>
    </source>
</evidence>
<feature type="compositionally biased region" description="Low complexity" evidence="6">
    <location>
        <begin position="1354"/>
        <end position="1365"/>
    </location>
</feature>
<keyword evidence="3" id="KW-0645">Protease</keyword>
<dbReference type="Pfam" id="PF02902">
    <property type="entry name" value="Peptidase_C48"/>
    <property type="match status" value="2"/>
</dbReference>
<evidence type="ECO:0000256" key="2">
    <source>
        <dbReference type="ARBA" id="ARBA00022553"/>
    </source>
</evidence>
<dbReference type="EMBL" id="CP144062">
    <property type="protein sequence ID" value="WWD22107.1"/>
    <property type="molecule type" value="Genomic_DNA"/>
</dbReference>
<dbReference type="PROSITE" id="PS50600">
    <property type="entry name" value="ULP_PROTEASE"/>
    <property type="match status" value="1"/>
</dbReference>
<keyword evidence="2" id="KW-0597">Phosphoprotein</keyword>
<keyword evidence="5" id="KW-0378">Hydrolase</keyword>
<proteinExistence type="inferred from homology"/>
<dbReference type="GO" id="GO:0070139">
    <property type="term" value="F:SUMO-specific endopeptidase activity"/>
    <property type="evidence" value="ECO:0007669"/>
    <property type="project" value="TreeGrafter"/>
</dbReference>
<feature type="region of interest" description="Disordered" evidence="6">
    <location>
        <begin position="1013"/>
        <end position="1039"/>
    </location>
</feature>
<evidence type="ECO:0000313" key="7">
    <source>
        <dbReference type="EMBL" id="WWD22107.1"/>
    </source>
</evidence>
<dbReference type="PANTHER" id="PTHR46896:SF3">
    <property type="entry name" value="FI06413P-RELATED"/>
    <property type="match status" value="1"/>
</dbReference>
<dbReference type="GO" id="GO:0005737">
    <property type="term" value="C:cytoplasm"/>
    <property type="evidence" value="ECO:0007669"/>
    <property type="project" value="TreeGrafter"/>
</dbReference>
<feature type="compositionally biased region" description="Basic and acidic residues" evidence="6">
    <location>
        <begin position="28"/>
        <end position="40"/>
    </location>
</feature>
<feature type="compositionally biased region" description="Acidic residues" evidence="6">
    <location>
        <begin position="43"/>
        <end position="53"/>
    </location>
</feature>
<feature type="compositionally biased region" description="Basic residues" evidence="6">
    <location>
        <begin position="1326"/>
        <end position="1337"/>
    </location>
</feature>
<dbReference type="KEGG" id="ksn:43588079"/>
<reference evidence="7" key="2">
    <citation type="submission" date="2024-01" db="EMBL/GenBank/DDBJ databases">
        <title>Comparative genomics of Cryptococcus and Kwoniella reveals pathogenesis evolution and contrasting modes of karyotype evolution via chromosome fusion or intercentromeric recombination.</title>
        <authorList>
            <person name="Coelho M.A."/>
            <person name="David-Palma M."/>
            <person name="Shea T."/>
            <person name="Bowers K."/>
            <person name="McGinley-Smith S."/>
            <person name="Mohammad A.W."/>
            <person name="Gnirke A."/>
            <person name="Yurkov A.M."/>
            <person name="Nowrousian M."/>
            <person name="Sun S."/>
            <person name="Cuomo C.A."/>
            <person name="Heitman J."/>
        </authorList>
    </citation>
    <scope>NUCLEOTIDE SEQUENCE</scope>
    <source>
        <strain evidence="7">CBS 12478</strain>
    </source>
</reference>
<name>A0A5M6C2S5_9TREE</name>
<feature type="compositionally biased region" description="Polar residues" evidence="6">
    <location>
        <begin position="748"/>
        <end position="759"/>
    </location>
</feature>
<feature type="region of interest" description="Disordered" evidence="6">
    <location>
        <begin position="476"/>
        <end position="561"/>
    </location>
</feature>
<dbReference type="Gene3D" id="3.40.395.10">
    <property type="entry name" value="Adenoviral Proteinase, Chain A"/>
    <property type="match status" value="1"/>
</dbReference>
<dbReference type="GO" id="GO:0005634">
    <property type="term" value="C:nucleus"/>
    <property type="evidence" value="ECO:0007669"/>
    <property type="project" value="TreeGrafter"/>
</dbReference>
<dbReference type="GO" id="GO:0016926">
    <property type="term" value="P:protein desumoylation"/>
    <property type="evidence" value="ECO:0007669"/>
    <property type="project" value="TreeGrafter"/>
</dbReference>
<keyword evidence="4" id="KW-0833">Ubl conjugation pathway</keyword>
<dbReference type="GO" id="GO:0006508">
    <property type="term" value="P:proteolysis"/>
    <property type="evidence" value="ECO:0007669"/>
    <property type="project" value="UniProtKB-KW"/>
</dbReference>
<dbReference type="GeneID" id="43588079"/>
<protein>
    <submittedName>
        <fullName evidence="7">Uncharacterized protein</fullName>
    </submittedName>
</protein>
<organism evidence="7 8">
    <name type="scientific">Kwoniella shandongensis</name>
    <dbReference type="NCBI Taxonomy" id="1734106"/>
    <lineage>
        <taxon>Eukaryota</taxon>
        <taxon>Fungi</taxon>
        <taxon>Dikarya</taxon>
        <taxon>Basidiomycota</taxon>
        <taxon>Agaricomycotina</taxon>
        <taxon>Tremellomycetes</taxon>
        <taxon>Tremellales</taxon>
        <taxon>Cryptococcaceae</taxon>
        <taxon>Kwoniella</taxon>
    </lineage>
</organism>
<evidence type="ECO:0000256" key="4">
    <source>
        <dbReference type="ARBA" id="ARBA00022786"/>
    </source>
</evidence>
<accession>A0A5M6C2S5</accession>
<feature type="compositionally biased region" description="Basic and acidic residues" evidence="6">
    <location>
        <begin position="262"/>
        <end position="279"/>
    </location>
</feature>
<dbReference type="InterPro" id="IPR038765">
    <property type="entry name" value="Papain-like_cys_pep_sf"/>
</dbReference>